<dbReference type="Gene3D" id="3.40.30.10">
    <property type="entry name" value="Glutaredoxin"/>
    <property type="match status" value="1"/>
</dbReference>
<dbReference type="PANTHER" id="PTHR10438">
    <property type="entry name" value="THIOREDOXIN"/>
    <property type="match status" value="1"/>
</dbReference>
<dbReference type="PANTHER" id="PTHR10438:SF468">
    <property type="entry name" value="THIOREDOXIN-1-RELATED"/>
    <property type="match status" value="1"/>
</dbReference>
<sequence>MQQTGQEFLVACLCAQWCGACREYRPAFEALATAFPDTRFAWVDVEDEPDVAGDIDIDNFPTLVIQRGASVVFCGPMLPHISQLERLLQTLMAQTPEESRALLASPQRQAWQSVGDVRSRLDERRS</sequence>
<feature type="region of interest" description="Disordered" evidence="1">
    <location>
        <begin position="103"/>
        <end position="126"/>
    </location>
</feature>
<dbReference type="InterPro" id="IPR036249">
    <property type="entry name" value="Thioredoxin-like_sf"/>
</dbReference>
<evidence type="ECO:0000256" key="1">
    <source>
        <dbReference type="SAM" id="MobiDB-lite"/>
    </source>
</evidence>
<keyword evidence="4" id="KW-1185">Reference proteome</keyword>
<dbReference type="PROSITE" id="PS51352">
    <property type="entry name" value="THIOREDOXIN_2"/>
    <property type="match status" value="1"/>
</dbReference>
<reference evidence="3 4" key="1">
    <citation type="submission" date="2024-01" db="EMBL/GenBank/DDBJ databases">
        <title>Uliginosibacterium soil sp. nov.</title>
        <authorList>
            <person name="Lv Y."/>
        </authorList>
    </citation>
    <scope>NUCLEOTIDE SEQUENCE [LARGE SCALE GENOMIC DNA]</scope>
    <source>
        <strain evidence="3 4">H3</strain>
    </source>
</reference>
<gene>
    <name evidence="3" type="ORF">VVD49_11375</name>
</gene>
<evidence type="ECO:0000313" key="4">
    <source>
        <dbReference type="Proteomes" id="UP001331561"/>
    </source>
</evidence>
<name>A0ABU6K3R1_9RHOO</name>
<dbReference type="InterPro" id="IPR050620">
    <property type="entry name" value="Thioredoxin_H-type-like"/>
</dbReference>
<feature type="compositionally biased region" description="Basic and acidic residues" evidence="1">
    <location>
        <begin position="117"/>
        <end position="126"/>
    </location>
</feature>
<dbReference type="SUPFAM" id="SSF52833">
    <property type="entry name" value="Thioredoxin-like"/>
    <property type="match status" value="1"/>
</dbReference>
<evidence type="ECO:0000259" key="2">
    <source>
        <dbReference type="PROSITE" id="PS51352"/>
    </source>
</evidence>
<feature type="domain" description="Thioredoxin" evidence="2">
    <location>
        <begin position="1"/>
        <end position="93"/>
    </location>
</feature>
<dbReference type="EMBL" id="JAYXHS010000002">
    <property type="protein sequence ID" value="MEC5386326.1"/>
    <property type="molecule type" value="Genomic_DNA"/>
</dbReference>
<comment type="caution">
    <text evidence="3">The sequence shown here is derived from an EMBL/GenBank/DDBJ whole genome shotgun (WGS) entry which is preliminary data.</text>
</comment>
<dbReference type="Pfam" id="PF00085">
    <property type="entry name" value="Thioredoxin"/>
    <property type="match status" value="1"/>
</dbReference>
<evidence type="ECO:0000313" key="3">
    <source>
        <dbReference type="EMBL" id="MEC5386326.1"/>
    </source>
</evidence>
<protein>
    <submittedName>
        <fullName evidence="3">Thioredoxin family protein</fullName>
    </submittedName>
</protein>
<proteinExistence type="predicted"/>
<dbReference type="InterPro" id="IPR013766">
    <property type="entry name" value="Thioredoxin_domain"/>
</dbReference>
<dbReference type="CDD" id="cd02947">
    <property type="entry name" value="TRX_family"/>
    <property type="match status" value="1"/>
</dbReference>
<organism evidence="3 4">
    <name type="scientific">Uliginosibacterium silvisoli</name>
    <dbReference type="NCBI Taxonomy" id="3114758"/>
    <lineage>
        <taxon>Bacteria</taxon>
        <taxon>Pseudomonadati</taxon>
        <taxon>Pseudomonadota</taxon>
        <taxon>Betaproteobacteria</taxon>
        <taxon>Rhodocyclales</taxon>
        <taxon>Zoogloeaceae</taxon>
        <taxon>Uliginosibacterium</taxon>
    </lineage>
</organism>
<accession>A0ABU6K3R1</accession>
<dbReference type="Proteomes" id="UP001331561">
    <property type="component" value="Unassembled WGS sequence"/>
</dbReference>
<dbReference type="RefSeq" id="WP_327599295.1">
    <property type="nucleotide sequence ID" value="NZ_JAYXHS010000002.1"/>
</dbReference>